<dbReference type="EMBL" id="AJJQ01000023">
    <property type="protein sequence ID" value="EID51372.1"/>
    <property type="molecule type" value="Genomic_DNA"/>
</dbReference>
<name>I0UU19_9MICC</name>
<sequence>MWGFGFSVGVLRAWGCLGVYTKNQSILVVQCLNHTMH</sequence>
<keyword evidence="2" id="KW-1185">Reference proteome</keyword>
<protein>
    <submittedName>
        <fullName evidence="1">Uncharacterized protein</fullName>
    </submittedName>
</protein>
<dbReference type="Proteomes" id="UP000004863">
    <property type="component" value="Unassembled WGS sequence"/>
</dbReference>
<evidence type="ECO:0000313" key="1">
    <source>
        <dbReference type="EMBL" id="EID51372.1"/>
    </source>
</evidence>
<proteinExistence type="predicted"/>
<evidence type="ECO:0000313" key="2">
    <source>
        <dbReference type="Proteomes" id="UP000004863"/>
    </source>
</evidence>
<accession>I0UU19</accession>
<dbReference type="PATRIC" id="fig|1125724.3.peg.866"/>
<gene>
    <name evidence="1" type="ORF">HMPREF1324_2109</name>
</gene>
<organism evidence="1 2">
    <name type="scientific">Rothia aeria F0474</name>
    <dbReference type="NCBI Taxonomy" id="1125724"/>
    <lineage>
        <taxon>Bacteria</taxon>
        <taxon>Bacillati</taxon>
        <taxon>Actinomycetota</taxon>
        <taxon>Actinomycetes</taxon>
        <taxon>Micrococcales</taxon>
        <taxon>Micrococcaceae</taxon>
        <taxon>Rothia</taxon>
    </lineage>
</organism>
<reference evidence="1" key="1">
    <citation type="submission" date="2012-03" db="EMBL/GenBank/DDBJ databases">
        <authorList>
            <person name="Durkin A.S."/>
            <person name="McCorrison J."/>
            <person name="Torralba M."/>
            <person name="Gillis M."/>
            <person name="Methe B."/>
            <person name="Sutton G."/>
            <person name="Nelson K.E."/>
        </authorList>
    </citation>
    <scope>NUCLEOTIDE SEQUENCE [LARGE SCALE GENOMIC DNA]</scope>
    <source>
        <strain evidence="1">F0474</strain>
    </source>
</reference>
<comment type="caution">
    <text evidence="1">The sequence shown here is derived from an EMBL/GenBank/DDBJ whole genome shotgun (WGS) entry which is preliminary data.</text>
</comment>
<dbReference type="AlphaFoldDB" id="I0UU19"/>